<dbReference type="PANTHER" id="PTHR35391">
    <property type="entry name" value="C2H2-TYPE DOMAIN-CONTAINING PROTEIN-RELATED"/>
    <property type="match status" value="1"/>
</dbReference>
<dbReference type="Proteomes" id="UP001642720">
    <property type="component" value="Unassembled WGS sequence"/>
</dbReference>
<dbReference type="InterPro" id="IPR013087">
    <property type="entry name" value="Znf_C2H2_type"/>
</dbReference>
<dbReference type="EMBL" id="PPTA01000004">
    <property type="protein sequence ID" value="TFB04341.1"/>
    <property type="molecule type" value="Genomic_DNA"/>
</dbReference>
<feature type="compositionally biased region" description="Polar residues" evidence="2">
    <location>
        <begin position="532"/>
        <end position="552"/>
    </location>
</feature>
<dbReference type="SMART" id="SM00355">
    <property type="entry name" value="ZnF_C2H2"/>
    <property type="match status" value="2"/>
</dbReference>
<organism evidence="4 5">
    <name type="scientific">Trichoderma ghanense</name>
    <dbReference type="NCBI Taxonomy" id="65468"/>
    <lineage>
        <taxon>Eukaryota</taxon>
        <taxon>Fungi</taxon>
        <taxon>Dikarya</taxon>
        <taxon>Ascomycota</taxon>
        <taxon>Pezizomycotina</taxon>
        <taxon>Sordariomycetes</taxon>
        <taxon>Hypocreomycetidae</taxon>
        <taxon>Hypocreales</taxon>
        <taxon>Hypocreaceae</taxon>
        <taxon>Trichoderma</taxon>
    </lineage>
</organism>
<name>A0ABY2H8A3_9HYPO</name>
<comment type="caution">
    <text evidence="4">The sequence shown here is derived from an EMBL/GenBank/DDBJ whole genome shotgun (WGS) entry which is preliminary data.</text>
</comment>
<accession>A0ABY2H8A3</accession>
<feature type="domain" description="C2H2-type" evidence="3">
    <location>
        <begin position="327"/>
        <end position="355"/>
    </location>
</feature>
<dbReference type="GeneID" id="300575907"/>
<protein>
    <recommendedName>
        <fullName evidence="3">C2H2-type domain-containing protein</fullName>
    </recommendedName>
</protein>
<dbReference type="RefSeq" id="XP_073560542.1">
    <property type="nucleotide sequence ID" value="XM_073701457.1"/>
</dbReference>
<feature type="coiled-coil region" evidence="1">
    <location>
        <begin position="74"/>
        <end position="101"/>
    </location>
</feature>
<feature type="region of interest" description="Disordered" evidence="2">
    <location>
        <begin position="520"/>
        <end position="565"/>
    </location>
</feature>
<evidence type="ECO:0000313" key="4">
    <source>
        <dbReference type="EMBL" id="TFB04341.1"/>
    </source>
</evidence>
<keyword evidence="5" id="KW-1185">Reference proteome</keyword>
<gene>
    <name evidence="4" type="ORF">CCMA1212_004141</name>
</gene>
<dbReference type="InterPro" id="IPR058925">
    <property type="entry name" value="zf-C2H2_AcuF"/>
</dbReference>
<evidence type="ECO:0000256" key="2">
    <source>
        <dbReference type="SAM" id="MobiDB-lite"/>
    </source>
</evidence>
<feature type="compositionally biased region" description="Polar residues" evidence="2">
    <location>
        <begin position="472"/>
        <end position="488"/>
    </location>
</feature>
<keyword evidence="1" id="KW-0175">Coiled coil</keyword>
<proteinExistence type="predicted"/>
<dbReference type="PANTHER" id="PTHR35391:SF7">
    <property type="entry name" value="C2H2-TYPE DOMAIN-CONTAINING PROTEIN"/>
    <property type="match status" value="1"/>
</dbReference>
<dbReference type="Pfam" id="PF26082">
    <property type="entry name" value="zf-C2H2_AcuF"/>
    <property type="match status" value="1"/>
</dbReference>
<evidence type="ECO:0000259" key="3">
    <source>
        <dbReference type="SMART" id="SM00355"/>
    </source>
</evidence>
<evidence type="ECO:0000313" key="5">
    <source>
        <dbReference type="Proteomes" id="UP001642720"/>
    </source>
</evidence>
<sequence>MADPVYSQTISAKSLAVRQALLDLIARTNDECKDRFLDSQRSAAADCLERFSLWAGNMGAMRSPLSPLSLDQRLREAVDIREQIQRQLDEIIEAITDLTNIVQHTNLRRDTAVDLSISSNIASIIGLDPQDEMDGFALDESDMLLQIISESIKSLLRLGILVRKVGARDRFQQALRNSDSAFPAWFDINYVRERYGKLRNSQLSDRLGSAIAKRRQVIKYCRDHRSRLGLDEASHDATASERISSKATTFLPIADLQFGKILEEEDDSISLSTASTIADSSSTLQLPQLDALSKAYEPFECPICFTLQCFRSEKAWRSHAFSDLKAYVCTMGGAECDAEFFGTRDAWFEHELRKHRCHYTCTLCSQGGFSFKSLQAHIRVSHGKFSDSQLEMLQDAGRENLTSFKAKDCPFCDEWAETLLSKTSLNGRASDPTPDILVNSSRFKRHVAAHHEQLAIFAMPRATEAEDVSGSDHGSPTSLNSMPTSLPQPQAMDGDELMDLDEDLDMAEELDINDSMDTDDGMESTVARQPGQGVNTNPAKPMQTAANQQPGMQQPMPDIAIPPQVLQVSTEEMMYVRSQKSVNPAVGVSDVSYAKLQKAGE</sequence>
<reference evidence="4 5" key="1">
    <citation type="submission" date="2018-01" db="EMBL/GenBank/DDBJ databases">
        <title>Genome characterization of the sugarcane-associated fungus Trichoderma ghanense CCMA-1212 and their application in lignocelulose bioconversion.</title>
        <authorList>
            <person name="Steindorff A.S."/>
            <person name="Mendes T.D."/>
            <person name="Vilela E.S.D."/>
            <person name="Rodrigues D.S."/>
            <person name="Formighieri E.F."/>
            <person name="Melo I.S."/>
            <person name="Favaro L.C.L."/>
        </authorList>
    </citation>
    <scope>NUCLEOTIDE SEQUENCE [LARGE SCALE GENOMIC DNA]</scope>
    <source>
        <strain evidence="4 5">CCMA-1212</strain>
    </source>
</reference>
<evidence type="ECO:0000256" key="1">
    <source>
        <dbReference type="SAM" id="Coils"/>
    </source>
</evidence>
<feature type="region of interest" description="Disordered" evidence="2">
    <location>
        <begin position="463"/>
        <end position="493"/>
    </location>
</feature>
<feature type="domain" description="C2H2-type" evidence="3">
    <location>
        <begin position="359"/>
        <end position="382"/>
    </location>
</feature>